<dbReference type="GO" id="GO:0004014">
    <property type="term" value="F:adenosylmethionine decarboxylase activity"/>
    <property type="evidence" value="ECO:0007669"/>
    <property type="project" value="InterPro"/>
</dbReference>
<evidence type="ECO:0000313" key="10">
    <source>
        <dbReference type="EMBL" id="PQV64506.1"/>
    </source>
</evidence>
<dbReference type="Gene3D" id="3.60.90.10">
    <property type="entry name" value="S-adenosylmethionine decarboxylase"/>
    <property type="match status" value="1"/>
</dbReference>
<keyword evidence="2" id="KW-0210">Decarboxylase</keyword>
<keyword evidence="9" id="KW-0670">Pyruvate</keyword>
<dbReference type="AlphaFoldDB" id="A0A2S8SUP0"/>
<evidence type="ECO:0000256" key="8">
    <source>
        <dbReference type="ARBA" id="ARBA00023270"/>
    </source>
</evidence>
<evidence type="ECO:0000256" key="4">
    <source>
        <dbReference type="ARBA" id="ARBA00023066"/>
    </source>
</evidence>
<keyword evidence="8" id="KW-0704">Schiff base</keyword>
<comment type="caution">
    <text evidence="10">The sequence shown here is derived from an EMBL/GenBank/DDBJ whole genome shotgun (WGS) entry which is preliminary data.</text>
</comment>
<proteinExistence type="predicted"/>
<dbReference type="InParanoid" id="A0A2S8SUP0"/>
<gene>
    <name evidence="10" type="ORF">B1R32_105189</name>
</gene>
<dbReference type="PANTHER" id="PTHR33866">
    <property type="entry name" value="S-ADENOSYLMETHIONINE DECARBOXYLASE PROENZYME"/>
    <property type="match status" value="1"/>
</dbReference>
<keyword evidence="11" id="KW-1185">Reference proteome</keyword>
<dbReference type="InterPro" id="IPR003826">
    <property type="entry name" value="AdoMetDC_fam_prok"/>
</dbReference>
<dbReference type="OrthoDB" id="9793120at2"/>
<keyword evidence="4" id="KW-0745">Spermidine biosynthesis</keyword>
<dbReference type="SUPFAM" id="SSF56276">
    <property type="entry name" value="S-adenosylmethionine decarboxylase"/>
    <property type="match status" value="1"/>
</dbReference>
<dbReference type="Proteomes" id="UP000237684">
    <property type="component" value="Unassembled WGS sequence"/>
</dbReference>
<keyword evidence="5" id="KW-0620">Polyamine biosynthesis</keyword>
<evidence type="ECO:0000256" key="1">
    <source>
        <dbReference type="ARBA" id="ARBA00001928"/>
    </source>
</evidence>
<dbReference type="GO" id="GO:0005829">
    <property type="term" value="C:cytosol"/>
    <property type="evidence" value="ECO:0007669"/>
    <property type="project" value="TreeGrafter"/>
</dbReference>
<evidence type="ECO:0000256" key="5">
    <source>
        <dbReference type="ARBA" id="ARBA00023115"/>
    </source>
</evidence>
<evidence type="ECO:0000313" key="11">
    <source>
        <dbReference type="Proteomes" id="UP000237684"/>
    </source>
</evidence>
<dbReference type="EMBL" id="NIGF01000005">
    <property type="protein sequence ID" value="PQV64506.1"/>
    <property type="molecule type" value="Genomic_DNA"/>
</dbReference>
<dbReference type="InterPro" id="IPR016067">
    <property type="entry name" value="S-AdoMet_deCO2ase_core"/>
</dbReference>
<dbReference type="GO" id="GO:0008295">
    <property type="term" value="P:spermidine biosynthetic process"/>
    <property type="evidence" value="ECO:0007669"/>
    <property type="project" value="UniProtKB-KW"/>
</dbReference>
<dbReference type="PANTHER" id="PTHR33866:SF2">
    <property type="entry name" value="S-ADENOSYLMETHIONINE DECARBOXYLASE PROENZYME"/>
    <property type="match status" value="1"/>
</dbReference>
<name>A0A2S8SUP0_9BACT</name>
<organism evidence="10 11">
    <name type="scientific">Abditibacterium utsteinense</name>
    <dbReference type="NCBI Taxonomy" id="1960156"/>
    <lineage>
        <taxon>Bacteria</taxon>
        <taxon>Pseudomonadati</taxon>
        <taxon>Abditibacteriota</taxon>
        <taxon>Abditibacteriia</taxon>
        <taxon>Abditibacteriales</taxon>
        <taxon>Abditibacteriaceae</taxon>
        <taxon>Abditibacterium</taxon>
    </lineage>
</organism>
<evidence type="ECO:0000256" key="6">
    <source>
        <dbReference type="ARBA" id="ARBA00023145"/>
    </source>
</evidence>
<accession>A0A2S8SUP0</accession>
<dbReference type="Pfam" id="PF02675">
    <property type="entry name" value="AdoMet_dc"/>
    <property type="match status" value="1"/>
</dbReference>
<dbReference type="RefSeq" id="WP_105483287.1">
    <property type="nucleotide sequence ID" value="NZ_NIGF01000005.1"/>
</dbReference>
<keyword evidence="3" id="KW-0068">Autocatalytic cleavage</keyword>
<evidence type="ECO:0000256" key="9">
    <source>
        <dbReference type="ARBA" id="ARBA00023317"/>
    </source>
</evidence>
<evidence type="ECO:0000256" key="3">
    <source>
        <dbReference type="ARBA" id="ARBA00022813"/>
    </source>
</evidence>
<sequence>MHLIIEGRGGNWHKLQDLPALYELLDTLPGRINMTKIMPPIVTRYVGVSPEDWGISGFVMIAESHISVHTFPERGEVAIDVFSCKEFDPVLTCDYLMEAFGLAEVETCVLRRGLEYGTETSMLPNQVAPHVTAYTPNITKPEEVETATTALSGYNPNGYETNGHARN</sequence>
<evidence type="ECO:0000256" key="2">
    <source>
        <dbReference type="ARBA" id="ARBA00022793"/>
    </source>
</evidence>
<reference evidence="10 11" key="1">
    <citation type="journal article" date="2018" name="Syst. Appl. Microbiol.">
        <title>Abditibacterium utsteinense sp. nov., the first cultivated member of candidate phylum FBP, isolated from ice-free Antarctic soil samples.</title>
        <authorList>
            <person name="Tahon G."/>
            <person name="Tytgat B."/>
            <person name="Lebbe L."/>
            <person name="Carlier A."/>
            <person name="Willems A."/>
        </authorList>
    </citation>
    <scope>NUCLEOTIDE SEQUENCE [LARGE SCALE GENOMIC DNA]</scope>
    <source>
        <strain evidence="10 11">LMG 29911</strain>
    </source>
</reference>
<comment type="cofactor">
    <cofactor evidence="1">
        <name>pyruvate</name>
        <dbReference type="ChEBI" id="CHEBI:15361"/>
    </cofactor>
</comment>
<keyword evidence="6" id="KW-0865">Zymogen</keyword>
<protein>
    <submittedName>
        <fullName evidence="10">S-adenosylmethionine decarboxylase</fullName>
    </submittedName>
</protein>
<keyword evidence="7" id="KW-0456">Lyase</keyword>
<evidence type="ECO:0000256" key="7">
    <source>
        <dbReference type="ARBA" id="ARBA00023239"/>
    </source>
</evidence>